<dbReference type="InterPro" id="IPR029035">
    <property type="entry name" value="DHS-like_NAD/FAD-binding_dom"/>
</dbReference>
<gene>
    <name evidence="7" type="ORF">PRZ48_000036</name>
</gene>
<dbReference type="Proteomes" id="UP001305779">
    <property type="component" value="Unassembled WGS sequence"/>
</dbReference>
<evidence type="ECO:0000256" key="2">
    <source>
        <dbReference type="ARBA" id="ARBA00023052"/>
    </source>
</evidence>
<dbReference type="EMBL" id="JAXOVC010000001">
    <property type="protein sequence ID" value="KAK4506306.1"/>
    <property type="molecule type" value="Genomic_DNA"/>
</dbReference>
<sequence length="555" mass="60238">MAGNTSDRTVWHAFYDVLRAYDMKTVFGNPGSTEQPMLKNFPADFEYIFGLQEASVVGMAGGYSEARQSKPVLVSLHTSAGTGNAMGTIVTAFLTKIPLVIIAGQQTREMLIGEPMLANREAATLPRPYIKWSYEPVRAVDVPAALIRGISIALQPPMGPVYISVPLDDWDVPYTKSFIPRSVSTRFGPDPERLKMFANRIQRARRPALVLGAEVDKAVAWDAAVSVAELLACPVFQAPMCERAVFPETHEQYHGPLPTARGPLAQYLEGFDLVIVIGAEVFRYYPWVAGPVLADGVELLHITNDPNDAAKALVGDSLLSDAGLALDGLYTLLQTSKRSNSMTKHYSHSEAVLSSSKPAASSRSLMTPFEAFSAVAEIRPRDTILVHETPSSTADLVQAWPSTEPESCFTFASGGLGWNMPAAVGVAVAQKTTSSGRLTVLVVGDGSFQYSLQCLYTAARNKLKLIALVPINEEYAVLKEFAVLEETPNVPHLDIPGLDISASARSWGCSTFKAQSRDELQRHFRTALTAQGPVVIEFPVDRTLRPLVAQTLSRG</sequence>
<feature type="domain" description="Thiamine pyrophosphate enzyme N-terminal TPP-binding" evidence="6">
    <location>
        <begin position="9"/>
        <end position="109"/>
    </location>
</feature>
<dbReference type="InterPro" id="IPR011766">
    <property type="entry name" value="TPP_enzyme_TPP-bd"/>
</dbReference>
<evidence type="ECO:0000259" key="6">
    <source>
        <dbReference type="Pfam" id="PF02776"/>
    </source>
</evidence>
<dbReference type="InterPro" id="IPR012000">
    <property type="entry name" value="Thiamin_PyroP_enz_cen_dom"/>
</dbReference>
<evidence type="ECO:0000259" key="4">
    <source>
        <dbReference type="Pfam" id="PF00205"/>
    </source>
</evidence>
<protein>
    <recommendedName>
        <fullName evidence="9">Pyruvate decarboxylase</fullName>
    </recommendedName>
</protein>
<dbReference type="Pfam" id="PF02776">
    <property type="entry name" value="TPP_enzyme_N"/>
    <property type="match status" value="1"/>
</dbReference>
<feature type="domain" description="Thiamine pyrophosphate enzyme TPP-binding" evidence="5">
    <location>
        <begin position="394"/>
        <end position="538"/>
    </location>
</feature>
<dbReference type="InterPro" id="IPR012001">
    <property type="entry name" value="Thiamin_PyroP_enz_TPP-bd_dom"/>
</dbReference>
<reference evidence="7 8" key="1">
    <citation type="journal article" date="2023" name="G3 (Bethesda)">
        <title>A chromosome-level genome assembly of Zasmidium syzygii isolated from banana leaves.</title>
        <authorList>
            <person name="van Westerhoven A.C."/>
            <person name="Mehrabi R."/>
            <person name="Talebi R."/>
            <person name="Steentjes M.B.F."/>
            <person name="Corcolon B."/>
            <person name="Chong P.A."/>
            <person name="Kema G.H.J."/>
            <person name="Seidl M.F."/>
        </authorList>
    </citation>
    <scope>NUCLEOTIDE SEQUENCE [LARGE SCALE GENOMIC DNA]</scope>
    <source>
        <strain evidence="7 8">P124</strain>
    </source>
</reference>
<dbReference type="Gene3D" id="3.40.50.970">
    <property type="match status" value="2"/>
</dbReference>
<dbReference type="Pfam" id="PF02775">
    <property type="entry name" value="TPP_enzyme_C"/>
    <property type="match status" value="1"/>
</dbReference>
<dbReference type="NCBIfam" id="NF005485">
    <property type="entry name" value="PRK07092.1"/>
    <property type="match status" value="1"/>
</dbReference>
<dbReference type="CDD" id="cd07035">
    <property type="entry name" value="TPP_PYR_POX_like"/>
    <property type="match status" value="1"/>
</dbReference>
<evidence type="ECO:0000313" key="8">
    <source>
        <dbReference type="Proteomes" id="UP001305779"/>
    </source>
</evidence>
<dbReference type="SUPFAM" id="SSF52518">
    <property type="entry name" value="Thiamin diphosphate-binding fold (THDP-binding)"/>
    <property type="match status" value="2"/>
</dbReference>
<organism evidence="7 8">
    <name type="scientific">Zasmidium cellare</name>
    <name type="common">Wine cellar mold</name>
    <name type="synonym">Racodium cellare</name>
    <dbReference type="NCBI Taxonomy" id="395010"/>
    <lineage>
        <taxon>Eukaryota</taxon>
        <taxon>Fungi</taxon>
        <taxon>Dikarya</taxon>
        <taxon>Ascomycota</taxon>
        <taxon>Pezizomycotina</taxon>
        <taxon>Dothideomycetes</taxon>
        <taxon>Dothideomycetidae</taxon>
        <taxon>Mycosphaerellales</taxon>
        <taxon>Mycosphaerellaceae</taxon>
        <taxon>Zasmidium</taxon>
    </lineage>
</organism>
<comment type="caution">
    <text evidence="7">The sequence shown here is derived from an EMBL/GenBank/DDBJ whole genome shotgun (WGS) entry which is preliminary data.</text>
</comment>
<dbReference type="PANTHER" id="PTHR18968:SF133">
    <property type="entry name" value="BENZOYLFORMATE DECARBOXYLASE"/>
    <property type="match status" value="1"/>
</dbReference>
<dbReference type="Gene3D" id="3.40.50.1220">
    <property type="entry name" value="TPP-binding domain"/>
    <property type="match status" value="1"/>
</dbReference>
<keyword evidence="8" id="KW-1185">Reference proteome</keyword>
<evidence type="ECO:0000256" key="3">
    <source>
        <dbReference type="RuleBase" id="RU362132"/>
    </source>
</evidence>
<evidence type="ECO:0000313" key="7">
    <source>
        <dbReference type="EMBL" id="KAK4506306.1"/>
    </source>
</evidence>
<evidence type="ECO:0000256" key="1">
    <source>
        <dbReference type="ARBA" id="ARBA00007812"/>
    </source>
</evidence>
<dbReference type="InterPro" id="IPR045229">
    <property type="entry name" value="TPP_enz"/>
</dbReference>
<evidence type="ECO:0008006" key="9">
    <source>
        <dbReference type="Google" id="ProtNLM"/>
    </source>
</evidence>
<dbReference type="PANTHER" id="PTHR18968">
    <property type="entry name" value="THIAMINE PYROPHOSPHATE ENZYMES"/>
    <property type="match status" value="1"/>
</dbReference>
<accession>A0ABR0EYS1</accession>
<feature type="domain" description="Thiamine pyrophosphate enzyme central" evidence="4">
    <location>
        <begin position="197"/>
        <end position="328"/>
    </location>
</feature>
<dbReference type="CDD" id="cd02002">
    <property type="entry name" value="TPP_BFDC"/>
    <property type="match status" value="1"/>
</dbReference>
<proteinExistence type="inferred from homology"/>
<dbReference type="InterPro" id="IPR029061">
    <property type="entry name" value="THDP-binding"/>
</dbReference>
<name>A0ABR0EYS1_ZASCE</name>
<dbReference type="Pfam" id="PF00205">
    <property type="entry name" value="TPP_enzyme_M"/>
    <property type="match status" value="1"/>
</dbReference>
<dbReference type="SUPFAM" id="SSF52467">
    <property type="entry name" value="DHS-like NAD/FAD-binding domain"/>
    <property type="match status" value="1"/>
</dbReference>
<comment type="similarity">
    <text evidence="1 3">Belongs to the TPP enzyme family.</text>
</comment>
<evidence type="ECO:0000259" key="5">
    <source>
        <dbReference type="Pfam" id="PF02775"/>
    </source>
</evidence>
<keyword evidence="2 3" id="KW-0786">Thiamine pyrophosphate</keyword>